<accession>A0ABU1QMH4</accession>
<feature type="transmembrane region" description="Helical" evidence="8">
    <location>
        <begin position="12"/>
        <end position="37"/>
    </location>
</feature>
<evidence type="ECO:0000256" key="4">
    <source>
        <dbReference type="ARBA" id="ARBA00022475"/>
    </source>
</evidence>
<evidence type="ECO:0000313" key="9">
    <source>
        <dbReference type="EMBL" id="MDR6780820.1"/>
    </source>
</evidence>
<evidence type="ECO:0000256" key="1">
    <source>
        <dbReference type="ARBA" id="ARBA00004651"/>
    </source>
</evidence>
<feature type="transmembrane region" description="Helical" evidence="8">
    <location>
        <begin position="263"/>
        <end position="284"/>
    </location>
</feature>
<comment type="similarity">
    <text evidence="2">Belongs to the auxin efflux carrier (TC 2.A.69) family.</text>
</comment>
<feature type="transmembrane region" description="Helical" evidence="8">
    <location>
        <begin position="201"/>
        <end position="223"/>
    </location>
</feature>
<dbReference type="InterPro" id="IPR038770">
    <property type="entry name" value="Na+/solute_symporter_sf"/>
</dbReference>
<name>A0ABU1QMH4_9BACL</name>
<keyword evidence="3" id="KW-0813">Transport</keyword>
<evidence type="ECO:0000256" key="5">
    <source>
        <dbReference type="ARBA" id="ARBA00022692"/>
    </source>
</evidence>
<feature type="transmembrane region" description="Helical" evidence="8">
    <location>
        <begin position="170"/>
        <end position="189"/>
    </location>
</feature>
<keyword evidence="6 8" id="KW-1133">Transmembrane helix</keyword>
<feature type="transmembrane region" description="Helical" evidence="8">
    <location>
        <begin position="138"/>
        <end position="158"/>
    </location>
</feature>
<proteinExistence type="inferred from homology"/>
<dbReference type="PANTHER" id="PTHR36838">
    <property type="entry name" value="AUXIN EFFLUX CARRIER FAMILY PROTEIN"/>
    <property type="match status" value="1"/>
</dbReference>
<evidence type="ECO:0000313" key="10">
    <source>
        <dbReference type="Proteomes" id="UP001266807"/>
    </source>
</evidence>
<gene>
    <name evidence="9" type="ORF">J2W98_005128</name>
</gene>
<keyword evidence="4" id="KW-1003">Cell membrane</keyword>
<keyword evidence="10" id="KW-1185">Reference proteome</keyword>
<feature type="transmembrane region" description="Helical" evidence="8">
    <location>
        <begin position="235"/>
        <end position="257"/>
    </location>
</feature>
<dbReference type="PANTHER" id="PTHR36838:SF1">
    <property type="entry name" value="SLR1864 PROTEIN"/>
    <property type="match status" value="1"/>
</dbReference>
<feature type="transmembrane region" description="Helical" evidence="8">
    <location>
        <begin position="107"/>
        <end position="132"/>
    </location>
</feature>
<evidence type="ECO:0000256" key="7">
    <source>
        <dbReference type="ARBA" id="ARBA00023136"/>
    </source>
</evidence>
<dbReference type="InterPro" id="IPR004776">
    <property type="entry name" value="Mem_transp_PIN-like"/>
</dbReference>
<comment type="caution">
    <text evidence="9">The sequence shown here is derived from an EMBL/GenBank/DDBJ whole genome shotgun (WGS) entry which is preliminary data.</text>
</comment>
<evidence type="ECO:0000256" key="6">
    <source>
        <dbReference type="ARBA" id="ARBA00022989"/>
    </source>
</evidence>
<evidence type="ECO:0000256" key="2">
    <source>
        <dbReference type="ARBA" id="ARBA00010145"/>
    </source>
</evidence>
<feature type="transmembrane region" description="Helical" evidence="8">
    <location>
        <begin position="49"/>
        <end position="69"/>
    </location>
</feature>
<dbReference type="Pfam" id="PF03547">
    <property type="entry name" value="Mem_trans"/>
    <property type="match status" value="1"/>
</dbReference>
<evidence type="ECO:0000256" key="3">
    <source>
        <dbReference type="ARBA" id="ARBA00022448"/>
    </source>
</evidence>
<dbReference type="EMBL" id="JAVDUG010000010">
    <property type="protein sequence ID" value="MDR6780820.1"/>
    <property type="molecule type" value="Genomic_DNA"/>
</dbReference>
<protein>
    <submittedName>
        <fullName evidence="9">Permease</fullName>
    </submittedName>
</protein>
<dbReference type="Gene3D" id="1.20.1530.20">
    <property type="match status" value="1"/>
</dbReference>
<dbReference type="Proteomes" id="UP001266807">
    <property type="component" value="Unassembled WGS sequence"/>
</dbReference>
<keyword evidence="5 8" id="KW-0812">Transmembrane</keyword>
<sequence>MSLQKGWVEFMIQIVLSTLLSVIVPLSIPVIAGFLLGKFMKLETKPLSTLYLYFLSPAMILDTLLKAQLSWHDVAQTAAFSILNLLLLWGIAQLAGKIFRLSTPETAGLTLISTLTNSANYGLPLILLAFGQLGLDKASVYVVIQMIMVNTIGVYFAARSEFSVQSAVKSVFSLPAIYAALLAMGLRLLDWHLPLGIQSGVSMIAAAYSPVVLAILGTQMAYVRIFKLESSIKKASYAGLTIRLLLSPLAACLAMLILGISGLLFSVLFILASMPVAVNAVILAEKFNASPKLVSTCILWSTLASFLILPILIMLVAG</sequence>
<feature type="transmembrane region" description="Helical" evidence="8">
    <location>
        <begin position="75"/>
        <end position="95"/>
    </location>
</feature>
<evidence type="ECO:0000256" key="8">
    <source>
        <dbReference type="SAM" id="Phobius"/>
    </source>
</evidence>
<feature type="transmembrane region" description="Helical" evidence="8">
    <location>
        <begin position="296"/>
        <end position="317"/>
    </location>
</feature>
<comment type="subcellular location">
    <subcellularLocation>
        <location evidence="1">Cell membrane</location>
        <topology evidence="1">Multi-pass membrane protein</topology>
    </subcellularLocation>
</comment>
<keyword evidence="7 8" id="KW-0472">Membrane</keyword>
<organism evidence="9 10">
    <name type="scientific">Paenibacillus peoriae</name>
    <dbReference type="NCBI Taxonomy" id="59893"/>
    <lineage>
        <taxon>Bacteria</taxon>
        <taxon>Bacillati</taxon>
        <taxon>Bacillota</taxon>
        <taxon>Bacilli</taxon>
        <taxon>Bacillales</taxon>
        <taxon>Paenibacillaceae</taxon>
        <taxon>Paenibacillus</taxon>
    </lineage>
</organism>
<reference evidence="9 10" key="1">
    <citation type="submission" date="2023-07" db="EMBL/GenBank/DDBJ databases">
        <title>Sorghum-associated microbial communities from plants grown in Nebraska, USA.</title>
        <authorList>
            <person name="Schachtman D."/>
        </authorList>
    </citation>
    <scope>NUCLEOTIDE SEQUENCE [LARGE SCALE GENOMIC DNA]</scope>
    <source>
        <strain evidence="9 10">BE143</strain>
    </source>
</reference>